<keyword evidence="2" id="KW-0472">Membrane</keyword>
<dbReference type="Pfam" id="PF01381">
    <property type="entry name" value="HTH_3"/>
    <property type="match status" value="1"/>
</dbReference>
<dbReference type="EMBL" id="DVHN01000146">
    <property type="protein sequence ID" value="HIR89492.1"/>
    <property type="molecule type" value="Genomic_DNA"/>
</dbReference>
<accession>A0A9D1JDT9</accession>
<feature type="transmembrane region" description="Helical" evidence="2">
    <location>
        <begin position="232"/>
        <end position="249"/>
    </location>
</feature>
<dbReference type="SMART" id="SM00530">
    <property type="entry name" value="HTH_XRE"/>
    <property type="match status" value="1"/>
</dbReference>
<dbReference type="SUPFAM" id="SSF47413">
    <property type="entry name" value="lambda repressor-like DNA-binding domains"/>
    <property type="match status" value="1"/>
</dbReference>
<sequence>MYQINAEKFGKFLREIRTEKCMTQRELAEKLFVSDKTVSKWERGASMPNVALLIPLADTLEITVTELLKGEKIDNEKYLDTNEVENLVVSSLDLSVNHTIHQRKKNWILAYLFCVFITVTEIILLLVSGLSMLEMRGTILLVCGSMLVVSGWFCFFVKDLLPTYYDNNKINYITQGIFRIHMVGLSFNNGNWSYISNTLKISTMLISVVYPLICYGSFIVGGIALWDEIRNIVLIIMLGFTMVAIYIVGKKYE</sequence>
<reference evidence="4" key="1">
    <citation type="submission" date="2020-10" db="EMBL/GenBank/DDBJ databases">
        <authorList>
            <person name="Gilroy R."/>
        </authorList>
    </citation>
    <scope>NUCLEOTIDE SEQUENCE</scope>
    <source>
        <strain evidence="4">ChiW13-3771</strain>
    </source>
</reference>
<evidence type="ECO:0000256" key="2">
    <source>
        <dbReference type="SAM" id="Phobius"/>
    </source>
</evidence>
<dbReference type="PANTHER" id="PTHR46558">
    <property type="entry name" value="TRACRIPTIONAL REGULATORY PROTEIN-RELATED-RELATED"/>
    <property type="match status" value="1"/>
</dbReference>
<evidence type="ECO:0000259" key="3">
    <source>
        <dbReference type="PROSITE" id="PS50943"/>
    </source>
</evidence>
<dbReference type="CDD" id="cd00093">
    <property type="entry name" value="HTH_XRE"/>
    <property type="match status" value="1"/>
</dbReference>
<dbReference type="AlphaFoldDB" id="A0A9D1JDT9"/>
<feature type="transmembrane region" description="Helical" evidence="2">
    <location>
        <begin position="204"/>
        <end position="226"/>
    </location>
</feature>
<feature type="transmembrane region" description="Helical" evidence="2">
    <location>
        <begin position="139"/>
        <end position="157"/>
    </location>
</feature>
<evidence type="ECO:0000256" key="1">
    <source>
        <dbReference type="ARBA" id="ARBA00023125"/>
    </source>
</evidence>
<dbReference type="GO" id="GO:0003677">
    <property type="term" value="F:DNA binding"/>
    <property type="evidence" value="ECO:0007669"/>
    <property type="project" value="UniProtKB-KW"/>
</dbReference>
<reference evidence="4" key="2">
    <citation type="journal article" date="2021" name="PeerJ">
        <title>Extensive microbial diversity within the chicken gut microbiome revealed by metagenomics and culture.</title>
        <authorList>
            <person name="Gilroy R."/>
            <person name="Ravi A."/>
            <person name="Getino M."/>
            <person name="Pursley I."/>
            <person name="Horton D.L."/>
            <person name="Alikhan N.F."/>
            <person name="Baker D."/>
            <person name="Gharbi K."/>
            <person name="Hall N."/>
            <person name="Watson M."/>
            <person name="Adriaenssens E.M."/>
            <person name="Foster-Nyarko E."/>
            <person name="Jarju S."/>
            <person name="Secka A."/>
            <person name="Antonio M."/>
            <person name="Oren A."/>
            <person name="Chaudhuri R.R."/>
            <person name="La Ragione R."/>
            <person name="Hildebrand F."/>
            <person name="Pallen M.J."/>
        </authorList>
    </citation>
    <scope>NUCLEOTIDE SEQUENCE</scope>
    <source>
        <strain evidence="4">ChiW13-3771</strain>
    </source>
</reference>
<dbReference type="PANTHER" id="PTHR46558:SF11">
    <property type="entry name" value="HTH-TYPE TRANSCRIPTIONAL REGULATOR XRE"/>
    <property type="match status" value="1"/>
</dbReference>
<organism evidence="4 5">
    <name type="scientific">Candidatus Fimimorpha faecalis</name>
    <dbReference type="NCBI Taxonomy" id="2840824"/>
    <lineage>
        <taxon>Bacteria</taxon>
        <taxon>Bacillati</taxon>
        <taxon>Bacillota</taxon>
        <taxon>Clostridia</taxon>
        <taxon>Eubacteriales</taxon>
        <taxon>Candidatus Fimimorpha</taxon>
    </lineage>
</organism>
<name>A0A9D1JDT9_9FIRM</name>
<feature type="transmembrane region" description="Helical" evidence="2">
    <location>
        <begin position="108"/>
        <end position="133"/>
    </location>
</feature>
<feature type="domain" description="HTH cro/C1-type" evidence="3">
    <location>
        <begin position="13"/>
        <end position="67"/>
    </location>
</feature>
<dbReference type="InterPro" id="IPR001387">
    <property type="entry name" value="Cro/C1-type_HTH"/>
</dbReference>
<protein>
    <submittedName>
        <fullName evidence="4">Helix-turn-helix transcriptional regulator</fullName>
    </submittedName>
</protein>
<dbReference type="Gene3D" id="1.10.260.40">
    <property type="entry name" value="lambda repressor-like DNA-binding domains"/>
    <property type="match status" value="1"/>
</dbReference>
<proteinExistence type="predicted"/>
<evidence type="ECO:0000313" key="4">
    <source>
        <dbReference type="EMBL" id="HIR89492.1"/>
    </source>
</evidence>
<keyword evidence="2" id="KW-0812">Transmembrane</keyword>
<dbReference type="Proteomes" id="UP000824201">
    <property type="component" value="Unassembled WGS sequence"/>
</dbReference>
<dbReference type="InterPro" id="IPR010982">
    <property type="entry name" value="Lambda_DNA-bd_dom_sf"/>
</dbReference>
<gene>
    <name evidence="4" type="ORF">IAC96_11135</name>
</gene>
<comment type="caution">
    <text evidence="4">The sequence shown here is derived from an EMBL/GenBank/DDBJ whole genome shotgun (WGS) entry which is preliminary data.</text>
</comment>
<keyword evidence="1" id="KW-0238">DNA-binding</keyword>
<evidence type="ECO:0000313" key="5">
    <source>
        <dbReference type="Proteomes" id="UP000824201"/>
    </source>
</evidence>
<keyword evidence="2" id="KW-1133">Transmembrane helix</keyword>
<dbReference type="PROSITE" id="PS50943">
    <property type="entry name" value="HTH_CROC1"/>
    <property type="match status" value="1"/>
</dbReference>